<feature type="region of interest" description="Disordered" evidence="1">
    <location>
        <begin position="1"/>
        <end position="108"/>
    </location>
</feature>
<evidence type="ECO:0000313" key="3">
    <source>
        <dbReference type="Proteomes" id="UP001221898"/>
    </source>
</evidence>
<accession>A0AAD7RAP8</accession>
<proteinExistence type="predicted"/>
<keyword evidence="3" id="KW-1185">Reference proteome</keyword>
<feature type="compositionally biased region" description="Acidic residues" evidence="1">
    <location>
        <begin position="70"/>
        <end position="79"/>
    </location>
</feature>
<gene>
    <name evidence="2" type="ORF">AAFF_G00303710</name>
</gene>
<dbReference type="EMBL" id="JAINUG010000439">
    <property type="protein sequence ID" value="KAJ8371651.1"/>
    <property type="molecule type" value="Genomic_DNA"/>
</dbReference>
<name>A0AAD7RAP8_9TELE</name>
<organism evidence="2 3">
    <name type="scientific">Aldrovandia affinis</name>
    <dbReference type="NCBI Taxonomy" id="143900"/>
    <lineage>
        <taxon>Eukaryota</taxon>
        <taxon>Metazoa</taxon>
        <taxon>Chordata</taxon>
        <taxon>Craniata</taxon>
        <taxon>Vertebrata</taxon>
        <taxon>Euteleostomi</taxon>
        <taxon>Actinopterygii</taxon>
        <taxon>Neopterygii</taxon>
        <taxon>Teleostei</taxon>
        <taxon>Notacanthiformes</taxon>
        <taxon>Halosauridae</taxon>
        <taxon>Aldrovandia</taxon>
    </lineage>
</organism>
<feature type="compositionally biased region" description="Low complexity" evidence="1">
    <location>
        <begin position="93"/>
        <end position="108"/>
    </location>
</feature>
<comment type="caution">
    <text evidence="2">The sequence shown here is derived from an EMBL/GenBank/DDBJ whole genome shotgun (WGS) entry which is preliminary data.</text>
</comment>
<reference evidence="2" key="1">
    <citation type="journal article" date="2023" name="Science">
        <title>Genome structures resolve the early diversification of teleost fishes.</title>
        <authorList>
            <person name="Parey E."/>
            <person name="Louis A."/>
            <person name="Montfort J."/>
            <person name="Bouchez O."/>
            <person name="Roques C."/>
            <person name="Iampietro C."/>
            <person name="Lluch J."/>
            <person name="Castinel A."/>
            <person name="Donnadieu C."/>
            <person name="Desvignes T."/>
            <person name="Floi Bucao C."/>
            <person name="Jouanno E."/>
            <person name="Wen M."/>
            <person name="Mejri S."/>
            <person name="Dirks R."/>
            <person name="Jansen H."/>
            <person name="Henkel C."/>
            <person name="Chen W.J."/>
            <person name="Zahm M."/>
            <person name="Cabau C."/>
            <person name="Klopp C."/>
            <person name="Thompson A.W."/>
            <person name="Robinson-Rechavi M."/>
            <person name="Braasch I."/>
            <person name="Lecointre G."/>
            <person name="Bobe J."/>
            <person name="Postlethwait J.H."/>
            <person name="Berthelot C."/>
            <person name="Roest Crollius H."/>
            <person name="Guiguen Y."/>
        </authorList>
    </citation>
    <scope>NUCLEOTIDE SEQUENCE</scope>
    <source>
        <strain evidence="2">NC1722</strain>
    </source>
</reference>
<dbReference type="AlphaFoldDB" id="A0AAD7RAP8"/>
<feature type="compositionally biased region" description="Low complexity" evidence="1">
    <location>
        <begin position="16"/>
        <end position="27"/>
    </location>
</feature>
<dbReference type="Proteomes" id="UP001221898">
    <property type="component" value="Unassembled WGS sequence"/>
</dbReference>
<evidence type="ECO:0000313" key="2">
    <source>
        <dbReference type="EMBL" id="KAJ8371651.1"/>
    </source>
</evidence>
<evidence type="ECO:0000256" key="1">
    <source>
        <dbReference type="SAM" id="MobiDB-lite"/>
    </source>
</evidence>
<protein>
    <submittedName>
        <fullName evidence="2">Uncharacterized protein</fullName>
    </submittedName>
</protein>
<sequence length="157" mass="16932">MSTSSIPPSPQPPSTSTPSTPTTPTTTQLYDPNEPPFPYFSLPQYPALHRLPARTLSWESEDEARTLSWESEDEGEENEGGQGGPEGSPPLPDDSAASSSSLPPTTSLPDAFPLPLPVVPVCVVANEHLINPTIAPTSFYLYPIYPNYTNNNPTLRP</sequence>